<organism evidence="2 3">
    <name type="scientific">Paragonimus westermani</name>
    <dbReference type="NCBI Taxonomy" id="34504"/>
    <lineage>
        <taxon>Eukaryota</taxon>
        <taxon>Metazoa</taxon>
        <taxon>Spiralia</taxon>
        <taxon>Lophotrochozoa</taxon>
        <taxon>Platyhelminthes</taxon>
        <taxon>Trematoda</taxon>
        <taxon>Digenea</taxon>
        <taxon>Plagiorchiida</taxon>
        <taxon>Troglotremata</taxon>
        <taxon>Troglotrematidae</taxon>
        <taxon>Paragonimus</taxon>
    </lineage>
</organism>
<dbReference type="Proteomes" id="UP000324629">
    <property type="component" value="Unassembled WGS sequence"/>
</dbReference>
<proteinExistence type="predicted"/>
<evidence type="ECO:0000313" key="2">
    <source>
        <dbReference type="EMBL" id="KAA3675063.1"/>
    </source>
</evidence>
<dbReference type="EMBL" id="QNGE01002744">
    <property type="protein sequence ID" value="KAA3675063.1"/>
    <property type="molecule type" value="Genomic_DNA"/>
</dbReference>
<keyword evidence="3" id="KW-1185">Reference proteome</keyword>
<feature type="non-terminal residue" evidence="2">
    <location>
        <position position="169"/>
    </location>
</feature>
<sequence>MTAVYWSTGYTLPLLTLGHEPRLPIKVLTPLAPSECVGLPHYVKELGERLRVAYKIAAQHRSKSQRHQKSCYDRIADAPVCCIGDHGCVYSPKPPLGAAHKFYRPRPGPFVSVRVRSPTVYVICDTTNPAADVLTVHCNQLKPARTPEEAQMRPLPLPSGSVPIAEQTV</sequence>
<evidence type="ECO:0000313" key="3">
    <source>
        <dbReference type="Proteomes" id="UP000324629"/>
    </source>
</evidence>
<feature type="region of interest" description="Disordered" evidence="1">
    <location>
        <begin position="145"/>
        <end position="169"/>
    </location>
</feature>
<comment type="caution">
    <text evidence="2">The sequence shown here is derived from an EMBL/GenBank/DDBJ whole genome shotgun (WGS) entry which is preliminary data.</text>
</comment>
<reference evidence="2 3" key="1">
    <citation type="journal article" date="2019" name="Gigascience">
        <title>Whole-genome sequence of the oriental lung fluke Paragonimus westermani.</title>
        <authorList>
            <person name="Oey H."/>
            <person name="Zakrzewski M."/>
            <person name="Narain K."/>
            <person name="Devi K.R."/>
            <person name="Agatsuma T."/>
            <person name="Nawaratna S."/>
            <person name="Gobert G.N."/>
            <person name="Jones M.K."/>
            <person name="Ragan M.A."/>
            <person name="McManus D.P."/>
            <person name="Krause L."/>
        </authorList>
    </citation>
    <scope>NUCLEOTIDE SEQUENCE [LARGE SCALE GENOMIC DNA]</scope>
    <source>
        <strain evidence="2 3">IND2009</strain>
    </source>
</reference>
<dbReference type="AlphaFoldDB" id="A0A5J4NHU2"/>
<evidence type="ECO:0000256" key="1">
    <source>
        <dbReference type="SAM" id="MobiDB-lite"/>
    </source>
</evidence>
<accession>A0A5J4NHU2</accession>
<protein>
    <submittedName>
        <fullName evidence="2">Uncharacterized protein</fullName>
    </submittedName>
</protein>
<name>A0A5J4NHU2_9TREM</name>
<gene>
    <name evidence="2" type="ORF">DEA37_0011993</name>
</gene>